<feature type="transmembrane region" description="Helical" evidence="6">
    <location>
        <begin position="45"/>
        <end position="67"/>
    </location>
</feature>
<feature type="transmembrane region" description="Helical" evidence="6">
    <location>
        <begin position="172"/>
        <end position="192"/>
    </location>
</feature>
<dbReference type="InterPro" id="IPR049326">
    <property type="entry name" value="Rhodopsin_dom_fungi"/>
</dbReference>
<comment type="caution">
    <text evidence="8">The sequence shown here is derived from an EMBL/GenBank/DDBJ whole genome shotgun (WGS) entry which is preliminary data.</text>
</comment>
<gene>
    <name evidence="8" type="ORF">QQS21_003105</name>
</gene>
<dbReference type="InterPro" id="IPR052337">
    <property type="entry name" value="SAT4-like"/>
</dbReference>
<reference evidence="8" key="1">
    <citation type="submission" date="2023-06" db="EMBL/GenBank/DDBJ databases">
        <title>Conoideocrella luteorostrata (Hypocreales: Clavicipitaceae), a potential biocontrol fungus for elongate hemlock scale in United States Christmas tree production areas.</title>
        <authorList>
            <person name="Barrett H."/>
            <person name="Lovett B."/>
            <person name="Macias A.M."/>
            <person name="Stajich J.E."/>
            <person name="Kasson M.T."/>
        </authorList>
    </citation>
    <scope>NUCLEOTIDE SEQUENCE</scope>
    <source>
        <strain evidence="8">ARSEF 14590</strain>
    </source>
</reference>
<organism evidence="8 9">
    <name type="scientific">Conoideocrella luteorostrata</name>
    <dbReference type="NCBI Taxonomy" id="1105319"/>
    <lineage>
        <taxon>Eukaryota</taxon>
        <taxon>Fungi</taxon>
        <taxon>Dikarya</taxon>
        <taxon>Ascomycota</taxon>
        <taxon>Pezizomycotina</taxon>
        <taxon>Sordariomycetes</taxon>
        <taxon>Hypocreomycetidae</taxon>
        <taxon>Hypocreales</taxon>
        <taxon>Clavicipitaceae</taxon>
        <taxon>Conoideocrella</taxon>
    </lineage>
</organism>
<dbReference type="EMBL" id="JASWJB010000039">
    <property type="protein sequence ID" value="KAK2608419.1"/>
    <property type="molecule type" value="Genomic_DNA"/>
</dbReference>
<feature type="transmembrane region" description="Helical" evidence="6">
    <location>
        <begin position="87"/>
        <end position="110"/>
    </location>
</feature>
<evidence type="ECO:0000259" key="7">
    <source>
        <dbReference type="Pfam" id="PF20684"/>
    </source>
</evidence>
<feature type="transmembrane region" description="Helical" evidence="6">
    <location>
        <begin position="12"/>
        <end position="33"/>
    </location>
</feature>
<evidence type="ECO:0000256" key="3">
    <source>
        <dbReference type="ARBA" id="ARBA00022989"/>
    </source>
</evidence>
<evidence type="ECO:0000313" key="9">
    <source>
        <dbReference type="Proteomes" id="UP001251528"/>
    </source>
</evidence>
<feature type="transmembrane region" description="Helical" evidence="6">
    <location>
        <begin position="242"/>
        <end position="262"/>
    </location>
</feature>
<feature type="domain" description="Rhodopsin" evidence="7">
    <location>
        <begin position="29"/>
        <end position="267"/>
    </location>
</feature>
<keyword evidence="3 6" id="KW-1133">Transmembrane helix</keyword>
<protein>
    <recommendedName>
        <fullName evidence="7">Rhodopsin domain-containing protein</fullName>
    </recommendedName>
</protein>
<dbReference type="AlphaFoldDB" id="A0AAJ0G0W3"/>
<keyword evidence="4 6" id="KW-0472">Membrane</keyword>
<dbReference type="GO" id="GO:0016020">
    <property type="term" value="C:membrane"/>
    <property type="evidence" value="ECO:0007669"/>
    <property type="project" value="UniProtKB-SubCell"/>
</dbReference>
<feature type="transmembrane region" description="Helical" evidence="6">
    <location>
        <begin position="204"/>
        <end position="222"/>
    </location>
</feature>
<evidence type="ECO:0000313" key="8">
    <source>
        <dbReference type="EMBL" id="KAK2608419.1"/>
    </source>
</evidence>
<proteinExistence type="inferred from homology"/>
<feature type="transmembrane region" description="Helical" evidence="6">
    <location>
        <begin position="122"/>
        <end position="144"/>
    </location>
</feature>
<comment type="subcellular location">
    <subcellularLocation>
        <location evidence="1">Membrane</location>
        <topology evidence="1">Multi-pass membrane protein</topology>
    </subcellularLocation>
</comment>
<dbReference type="PANTHER" id="PTHR33048:SF96">
    <property type="entry name" value="INTEGRAL MEMBRANE PROTEIN"/>
    <property type="match status" value="1"/>
</dbReference>
<name>A0AAJ0G0W3_9HYPO</name>
<accession>A0AAJ0G0W3</accession>
<evidence type="ECO:0000256" key="5">
    <source>
        <dbReference type="ARBA" id="ARBA00038359"/>
    </source>
</evidence>
<dbReference type="Proteomes" id="UP001251528">
    <property type="component" value="Unassembled WGS sequence"/>
</dbReference>
<evidence type="ECO:0000256" key="1">
    <source>
        <dbReference type="ARBA" id="ARBA00004141"/>
    </source>
</evidence>
<comment type="similarity">
    <text evidence="5">Belongs to the SAT4 family.</text>
</comment>
<sequence>MATDAANRGPQIYAVNVFFSVVAVCIVLLRIYTRAAIVKAFGLDDWLIILATVFYVVFAVMSNNGVYHGTGQHMANLDPDAIKNALMFWWYCYLFYVLAMVSSKLSFAWFLLRITTTKTYSWIIYVASLFTVLAGTVFFFVTLLQCNPISYYWDRSQPGSCLKMDVVMAVAYIYSAFSVVTDFTFAILPGFLIWSLNLKTRSKIAVIVLMSMGCVASSAILVRFGFLPTLRDPDFLWATVDLVIWTSVEMGLAISAASLATLRPLVKAVALKLGIASQPSMISPGHPSIRISSGNKPSRTAAADPFNNNVYVLSEFSQGIASPAMGVNGKMGTHSTAYTEIGAKKHLGKETYPESD</sequence>
<dbReference type="PANTHER" id="PTHR33048">
    <property type="entry name" value="PTH11-LIKE INTEGRAL MEMBRANE PROTEIN (AFU_ORTHOLOGUE AFUA_5G11245)"/>
    <property type="match status" value="1"/>
</dbReference>
<keyword evidence="2 6" id="KW-0812">Transmembrane</keyword>
<evidence type="ECO:0000256" key="4">
    <source>
        <dbReference type="ARBA" id="ARBA00023136"/>
    </source>
</evidence>
<dbReference type="Pfam" id="PF20684">
    <property type="entry name" value="Fung_rhodopsin"/>
    <property type="match status" value="1"/>
</dbReference>
<evidence type="ECO:0000256" key="6">
    <source>
        <dbReference type="SAM" id="Phobius"/>
    </source>
</evidence>
<keyword evidence="9" id="KW-1185">Reference proteome</keyword>
<evidence type="ECO:0000256" key="2">
    <source>
        <dbReference type="ARBA" id="ARBA00022692"/>
    </source>
</evidence>